<evidence type="ECO:0000313" key="2">
    <source>
        <dbReference type="Proteomes" id="UP001497444"/>
    </source>
</evidence>
<sequence>MRGGGTKGQIVLAFVFDEIQIVIASHQFTLSRQMTGGGEVFPLAKFDLLGINVTVSDRIYPLRVPEKEKEEVLKAVKLVNEKVREYQRMYDGKDKQDYLAMVLLLFAVEHMRNEKKIIIEDTDFEQKLSELEQILTQAH</sequence>
<reference evidence="1" key="1">
    <citation type="submission" date="2024-02" db="EMBL/GenBank/DDBJ databases">
        <authorList>
            <consortium name="ELIXIR-Norway"/>
            <consortium name="Elixir Norway"/>
        </authorList>
    </citation>
    <scope>NUCLEOTIDE SEQUENCE</scope>
</reference>
<dbReference type="InterPro" id="IPR007838">
    <property type="entry name" value="Cell_div_ZapA-like"/>
</dbReference>
<keyword evidence="2" id="KW-1185">Reference proteome</keyword>
<evidence type="ECO:0008006" key="3">
    <source>
        <dbReference type="Google" id="ProtNLM"/>
    </source>
</evidence>
<comment type="caution">
    <text evidence="1">The sequence shown here is derived from an EMBL/GenBank/DDBJ whole genome shotgun (WGS) entry which is preliminary data.</text>
</comment>
<dbReference type="InterPro" id="IPR042233">
    <property type="entry name" value="Cell_div_ZapA_N"/>
</dbReference>
<dbReference type="Gene3D" id="3.30.160.880">
    <property type="entry name" value="Cell division protein ZapA protomer, N-terminal domain"/>
    <property type="match status" value="1"/>
</dbReference>
<evidence type="ECO:0000313" key="1">
    <source>
        <dbReference type="EMBL" id="CAK9253293.1"/>
    </source>
</evidence>
<gene>
    <name evidence="1" type="ORF">CSSPJE1EN1_LOCUS28671</name>
</gene>
<name>A0ABP0VFR2_9BRYO</name>
<dbReference type="Proteomes" id="UP001497444">
    <property type="component" value="Unassembled WGS sequence"/>
</dbReference>
<accession>A0ABP0VFR2</accession>
<proteinExistence type="predicted"/>
<protein>
    <recommendedName>
        <fullName evidence="3">Cell division protein ZapA</fullName>
    </recommendedName>
</protein>
<dbReference type="Pfam" id="PF05164">
    <property type="entry name" value="ZapA"/>
    <property type="match status" value="1"/>
</dbReference>
<dbReference type="EMBL" id="CAXAQS010000811">
    <property type="protein sequence ID" value="CAK9253293.1"/>
    <property type="molecule type" value="Genomic_DNA"/>
</dbReference>
<dbReference type="InterPro" id="IPR036192">
    <property type="entry name" value="Cell_div_ZapA-like_sf"/>
</dbReference>
<dbReference type="SUPFAM" id="SSF102829">
    <property type="entry name" value="Cell division protein ZapA-like"/>
    <property type="match status" value="1"/>
</dbReference>
<organism evidence="1 2">
    <name type="scientific">Sphagnum jensenii</name>
    <dbReference type="NCBI Taxonomy" id="128206"/>
    <lineage>
        <taxon>Eukaryota</taxon>
        <taxon>Viridiplantae</taxon>
        <taxon>Streptophyta</taxon>
        <taxon>Embryophyta</taxon>
        <taxon>Bryophyta</taxon>
        <taxon>Sphagnophytina</taxon>
        <taxon>Sphagnopsida</taxon>
        <taxon>Sphagnales</taxon>
        <taxon>Sphagnaceae</taxon>
        <taxon>Sphagnum</taxon>
    </lineage>
</organism>